<dbReference type="RefSeq" id="WP_308731281.1">
    <property type="nucleotide sequence ID" value="NZ_JAJEQN010000007.1"/>
</dbReference>
<protein>
    <submittedName>
        <fullName evidence="1">Immunity 44 family protein</fullName>
    </submittedName>
</protein>
<keyword evidence="2" id="KW-1185">Reference proteome</keyword>
<dbReference type="Proteomes" id="UP001198200">
    <property type="component" value="Unassembled WGS sequence"/>
</dbReference>
<evidence type="ECO:0000313" key="2">
    <source>
        <dbReference type="Proteomes" id="UP001198200"/>
    </source>
</evidence>
<accession>A0AAE3E272</accession>
<dbReference type="Pfam" id="PF15571">
    <property type="entry name" value="Imm44"/>
    <property type="match status" value="2"/>
</dbReference>
<name>A0AAE3E272_9FIRM</name>
<dbReference type="EMBL" id="JAJEQN010000007">
    <property type="protein sequence ID" value="MCC2220833.1"/>
    <property type="molecule type" value="Genomic_DNA"/>
</dbReference>
<dbReference type="AlphaFoldDB" id="A0AAE3E272"/>
<dbReference type="InterPro" id="IPR029078">
    <property type="entry name" value="Imm44"/>
</dbReference>
<sequence>MEIYLSSETEGRAGSLLLPIRNMVDSLLDDIRKNEYGSALTSVGVFAIIMKEEMYDSGGYCERQYYSKVRKEADIRLRLNYKSFCNAEAEKRVELYKQHVSRALEIAANKAKIADPEFQRDKLVYDVRQAFGLTEKEEKVKNKSTVIYLAGETEEGAVKCFREVMQVVDPMLDEIRARSYGNALRELGIFAVIMKESSYEESCWKEKRYYSATKMTAEVRLRINYRNFVFAKPENQINMYKELITRAFEIAVERIQKIDKQFCGEELLCDVNKALGAVKRNLYWV</sequence>
<comment type="caution">
    <text evidence="1">The sequence shown here is derived from an EMBL/GenBank/DDBJ whole genome shotgun (WGS) entry which is preliminary data.</text>
</comment>
<proteinExistence type="predicted"/>
<organism evidence="1 2">
    <name type="scientific">Anthropogastromicrobium aceti</name>
    <dbReference type="NCBI Taxonomy" id="2981768"/>
    <lineage>
        <taxon>Bacteria</taxon>
        <taxon>Bacillati</taxon>
        <taxon>Bacillota</taxon>
        <taxon>Clostridia</taxon>
        <taxon>Lachnospirales</taxon>
        <taxon>Lachnospiraceae</taxon>
        <taxon>Anthropogastromicrobium</taxon>
    </lineage>
</organism>
<evidence type="ECO:0000313" key="1">
    <source>
        <dbReference type="EMBL" id="MCC2220833.1"/>
    </source>
</evidence>
<reference evidence="1 2" key="1">
    <citation type="submission" date="2021-10" db="EMBL/GenBank/DDBJ databases">
        <title>Anaerobic single-cell dispensing facilitates the cultivation of human gut bacteria.</title>
        <authorList>
            <person name="Afrizal A."/>
        </authorList>
    </citation>
    <scope>NUCLEOTIDE SEQUENCE [LARGE SCALE GENOMIC DNA]</scope>
    <source>
        <strain evidence="1 2">CLA-AA-H224</strain>
    </source>
</reference>
<gene>
    <name evidence="1" type="ORF">LKD48_04115</name>
</gene>